<dbReference type="RefSeq" id="WP_109461028.1">
    <property type="nucleotide sequence ID" value="NZ_QFBC01000015.1"/>
</dbReference>
<dbReference type="EMBL" id="QFBC01000015">
    <property type="protein sequence ID" value="PWE53557.1"/>
    <property type="molecule type" value="Genomic_DNA"/>
</dbReference>
<dbReference type="InterPro" id="IPR000073">
    <property type="entry name" value="AB_hydrolase_1"/>
</dbReference>
<dbReference type="OrthoDB" id="9779853at2"/>
<dbReference type="SUPFAM" id="SSF53474">
    <property type="entry name" value="alpha/beta-Hydrolases"/>
    <property type="match status" value="1"/>
</dbReference>
<evidence type="ECO:0000313" key="3">
    <source>
        <dbReference type="Proteomes" id="UP000245252"/>
    </source>
</evidence>
<comment type="caution">
    <text evidence="2">The sequence shown here is derived from an EMBL/GenBank/DDBJ whole genome shotgun (WGS) entry which is preliminary data.</text>
</comment>
<dbReference type="GO" id="GO:0016787">
    <property type="term" value="F:hydrolase activity"/>
    <property type="evidence" value="ECO:0007669"/>
    <property type="project" value="UniProtKB-KW"/>
</dbReference>
<organism evidence="2 3">
    <name type="scientific">Metarhizobium album</name>
    <dbReference type="NCBI Taxonomy" id="2182425"/>
    <lineage>
        <taxon>Bacteria</taxon>
        <taxon>Pseudomonadati</taxon>
        <taxon>Pseudomonadota</taxon>
        <taxon>Alphaproteobacteria</taxon>
        <taxon>Hyphomicrobiales</taxon>
        <taxon>Rhizobiaceae</taxon>
        <taxon>Metarhizobium</taxon>
    </lineage>
</organism>
<keyword evidence="2" id="KW-0378">Hydrolase</keyword>
<dbReference type="Pfam" id="PF12697">
    <property type="entry name" value="Abhydrolase_6"/>
    <property type="match status" value="1"/>
</dbReference>
<dbReference type="InterPro" id="IPR029058">
    <property type="entry name" value="AB_hydrolase_fold"/>
</dbReference>
<gene>
    <name evidence="2" type="ORF">DEM27_25310</name>
</gene>
<name>A0A2U2DJR6_9HYPH</name>
<keyword evidence="3" id="KW-1185">Reference proteome</keyword>
<feature type="domain" description="AB hydrolase-1" evidence="1">
    <location>
        <begin position="32"/>
        <end position="244"/>
    </location>
</feature>
<evidence type="ECO:0000313" key="2">
    <source>
        <dbReference type="EMBL" id="PWE53557.1"/>
    </source>
</evidence>
<dbReference type="Gene3D" id="3.40.50.1820">
    <property type="entry name" value="alpha/beta hydrolase"/>
    <property type="match status" value="1"/>
</dbReference>
<dbReference type="AlphaFoldDB" id="A0A2U2DJR6"/>
<dbReference type="PRINTS" id="PR00111">
    <property type="entry name" value="ABHYDROLASE"/>
</dbReference>
<accession>A0A2U2DJR6</accession>
<evidence type="ECO:0000259" key="1">
    <source>
        <dbReference type="Pfam" id="PF12697"/>
    </source>
</evidence>
<protein>
    <submittedName>
        <fullName evidence="2">Alpha/beta hydrolase</fullName>
    </submittedName>
</protein>
<dbReference type="PANTHER" id="PTHR43689">
    <property type="entry name" value="HYDROLASE"/>
    <property type="match status" value="1"/>
</dbReference>
<sequence length="259" mass="28178">MPLEETRWIETEGARLFSAAWTPPTGGEGAPIVLFHDSLGCVALWRSFPARLAAATGRRVIAYDRLGFGRSDPRPGRLEFDFIAQEGRTVLPLLASTYGFDEFVACGHSVGGGMAVETSGAFPDMCRATVTIAAQAFVEPRTLDGIRVVQREFADPANMERLAKYHGGKAPWVADAWIGTWLSPAFAHWTLDEALGRLRCPVLAIHGDQDEYGSRAHAHRIADGRGTVRILAGTGHVPHRECEELLSAVIARFLQDGCP</sequence>
<reference evidence="2 3" key="1">
    <citation type="submission" date="2018-05" db="EMBL/GenBank/DDBJ databases">
        <title>The draft genome of strain NS-104.</title>
        <authorList>
            <person name="Hang P."/>
            <person name="Jiang J."/>
        </authorList>
    </citation>
    <scope>NUCLEOTIDE SEQUENCE [LARGE SCALE GENOMIC DNA]</scope>
    <source>
        <strain evidence="2 3">NS-104</strain>
    </source>
</reference>
<dbReference type="PANTHER" id="PTHR43689:SF8">
    <property type="entry name" value="ALPHA_BETA-HYDROLASES SUPERFAMILY PROTEIN"/>
    <property type="match status" value="1"/>
</dbReference>
<dbReference type="Proteomes" id="UP000245252">
    <property type="component" value="Unassembled WGS sequence"/>
</dbReference>
<proteinExistence type="predicted"/>